<dbReference type="Pfam" id="PF00076">
    <property type="entry name" value="RRM_1"/>
    <property type="match status" value="1"/>
</dbReference>
<dbReference type="EMBL" id="JAJSOW010000101">
    <property type="protein sequence ID" value="KAI9180138.1"/>
    <property type="molecule type" value="Genomic_DNA"/>
</dbReference>
<dbReference type="Gene3D" id="3.30.70.330">
    <property type="match status" value="1"/>
</dbReference>
<sequence>MTRAYGNRNGGMEGRDRGRNDDFRAKLVSIHVDNINPVMDQMGLWSIFKPFGRVRDVFLSSKNSQRSGLYAFVRFETKEEKEGCRWIKASIRIIEIGAQLGLNFNWKEAEMTKILRNREMEDVDQCGQARGIQNTLFVEEEKRMAAGVDS</sequence>
<evidence type="ECO:0000256" key="1">
    <source>
        <dbReference type="PROSITE-ProRule" id="PRU00176"/>
    </source>
</evidence>
<evidence type="ECO:0000313" key="4">
    <source>
        <dbReference type="Proteomes" id="UP001064489"/>
    </source>
</evidence>
<reference evidence="3" key="2">
    <citation type="submission" date="2023-02" db="EMBL/GenBank/DDBJ databases">
        <authorList>
            <person name="Swenson N.G."/>
            <person name="Wegrzyn J.L."/>
            <person name="Mcevoy S.L."/>
        </authorList>
    </citation>
    <scope>NUCLEOTIDE SEQUENCE</scope>
    <source>
        <strain evidence="3">91603</strain>
        <tissue evidence="3">Leaf</tissue>
    </source>
</reference>
<dbReference type="InterPro" id="IPR035979">
    <property type="entry name" value="RBD_domain_sf"/>
</dbReference>
<feature type="domain" description="RRM" evidence="2">
    <location>
        <begin position="28"/>
        <end position="80"/>
    </location>
</feature>
<keyword evidence="4" id="KW-1185">Reference proteome</keyword>
<dbReference type="CDD" id="cd00590">
    <property type="entry name" value="RRM_SF"/>
    <property type="match status" value="1"/>
</dbReference>
<comment type="caution">
    <text evidence="3">The sequence shown here is derived from an EMBL/GenBank/DDBJ whole genome shotgun (WGS) entry which is preliminary data.</text>
</comment>
<keyword evidence="1" id="KW-0694">RNA-binding</keyword>
<evidence type="ECO:0000259" key="2">
    <source>
        <dbReference type="PROSITE" id="PS50102"/>
    </source>
</evidence>
<organism evidence="3 4">
    <name type="scientific">Acer negundo</name>
    <name type="common">Box elder</name>
    <dbReference type="NCBI Taxonomy" id="4023"/>
    <lineage>
        <taxon>Eukaryota</taxon>
        <taxon>Viridiplantae</taxon>
        <taxon>Streptophyta</taxon>
        <taxon>Embryophyta</taxon>
        <taxon>Tracheophyta</taxon>
        <taxon>Spermatophyta</taxon>
        <taxon>Magnoliopsida</taxon>
        <taxon>eudicotyledons</taxon>
        <taxon>Gunneridae</taxon>
        <taxon>Pentapetalae</taxon>
        <taxon>rosids</taxon>
        <taxon>malvids</taxon>
        <taxon>Sapindales</taxon>
        <taxon>Sapindaceae</taxon>
        <taxon>Hippocastanoideae</taxon>
        <taxon>Acereae</taxon>
        <taxon>Acer</taxon>
    </lineage>
</organism>
<dbReference type="Proteomes" id="UP001064489">
    <property type="component" value="Chromosome 4"/>
</dbReference>
<protein>
    <recommendedName>
        <fullName evidence="2">RRM domain-containing protein</fullName>
    </recommendedName>
</protein>
<evidence type="ECO:0000313" key="3">
    <source>
        <dbReference type="EMBL" id="KAI9180138.1"/>
    </source>
</evidence>
<dbReference type="InterPro" id="IPR000504">
    <property type="entry name" value="RRM_dom"/>
</dbReference>
<dbReference type="InterPro" id="IPR012677">
    <property type="entry name" value="Nucleotide-bd_a/b_plait_sf"/>
</dbReference>
<dbReference type="SUPFAM" id="SSF54928">
    <property type="entry name" value="RNA-binding domain, RBD"/>
    <property type="match status" value="1"/>
</dbReference>
<reference evidence="3" key="1">
    <citation type="journal article" date="2022" name="Plant J.">
        <title>Strategies of tolerance reflected in two North American maple genomes.</title>
        <authorList>
            <person name="McEvoy S.L."/>
            <person name="Sezen U.U."/>
            <person name="Trouern-Trend A."/>
            <person name="McMahon S.M."/>
            <person name="Schaberg P.G."/>
            <person name="Yang J."/>
            <person name="Wegrzyn J.L."/>
            <person name="Swenson N.G."/>
        </authorList>
    </citation>
    <scope>NUCLEOTIDE SEQUENCE</scope>
    <source>
        <strain evidence="3">91603</strain>
    </source>
</reference>
<gene>
    <name evidence="3" type="ORF">LWI28_001622</name>
</gene>
<dbReference type="AlphaFoldDB" id="A0AAD5IXE9"/>
<name>A0AAD5IXE9_ACENE</name>
<accession>A0AAD5IXE9</accession>
<proteinExistence type="predicted"/>
<dbReference type="GO" id="GO:0003723">
    <property type="term" value="F:RNA binding"/>
    <property type="evidence" value="ECO:0007669"/>
    <property type="project" value="UniProtKB-UniRule"/>
</dbReference>
<dbReference type="PROSITE" id="PS50102">
    <property type="entry name" value="RRM"/>
    <property type="match status" value="1"/>
</dbReference>